<dbReference type="EMBL" id="JALLPJ020000916">
    <property type="protein sequence ID" value="KAL3779841.1"/>
    <property type="molecule type" value="Genomic_DNA"/>
</dbReference>
<keyword evidence="2" id="KW-1185">Reference proteome</keyword>
<accession>A0ABD3NY01</accession>
<reference evidence="1 2" key="1">
    <citation type="submission" date="2024-10" db="EMBL/GenBank/DDBJ databases">
        <title>Updated reference genomes for cyclostephanoid diatoms.</title>
        <authorList>
            <person name="Roberts W.R."/>
            <person name="Alverson A.J."/>
        </authorList>
    </citation>
    <scope>NUCLEOTIDE SEQUENCE [LARGE SCALE GENOMIC DNA]</scope>
    <source>
        <strain evidence="1 2">AJA010-31</strain>
    </source>
</reference>
<comment type="caution">
    <text evidence="1">The sequence shown here is derived from an EMBL/GenBank/DDBJ whole genome shotgun (WGS) entry which is preliminary data.</text>
</comment>
<name>A0ABD3NY01_9STRA</name>
<gene>
    <name evidence="1" type="ORF">ACHAWO_005644</name>
</gene>
<evidence type="ECO:0000313" key="2">
    <source>
        <dbReference type="Proteomes" id="UP001530400"/>
    </source>
</evidence>
<dbReference type="Proteomes" id="UP001530400">
    <property type="component" value="Unassembled WGS sequence"/>
</dbReference>
<proteinExistence type="predicted"/>
<organism evidence="1 2">
    <name type="scientific">Cyclotella atomus</name>
    <dbReference type="NCBI Taxonomy" id="382360"/>
    <lineage>
        <taxon>Eukaryota</taxon>
        <taxon>Sar</taxon>
        <taxon>Stramenopiles</taxon>
        <taxon>Ochrophyta</taxon>
        <taxon>Bacillariophyta</taxon>
        <taxon>Coscinodiscophyceae</taxon>
        <taxon>Thalassiosirophycidae</taxon>
        <taxon>Stephanodiscales</taxon>
        <taxon>Stephanodiscaceae</taxon>
        <taxon>Cyclotella</taxon>
    </lineage>
</organism>
<sequence>MAFTWPECFVASYPSKTLVLETRIVAAVKSLLKDSYIDMYQCMHFLDNWEEDKSGETDWEDIFAVEKYEPLPDVRTHRGWLQSELVNFGKWLTADKSRVAGWYCPGITIGPEPKPIRTGATIHSLCITHGKLATFKMQCRVYREKHNKGLDYVHTNTSNTQKWVNYNEMLEKFKDMGCCATLNSAYMGDVLDCLRGLGYQPPIFGTCQSDHTGADPLAKEAKKNMSVGSYESVLFQHTMWSENNIVKTFSNFHSPSVILQAGAGVLRSHRVDELRKQDQTDRCLVQHNKRITPKHFTSLTREIEKRANGQTKGHNWAPKLHMRYWIFGMGNFYDALCTEHTPDRRFLDMDECAAI</sequence>
<dbReference type="AlphaFoldDB" id="A0ABD3NY01"/>
<protein>
    <submittedName>
        <fullName evidence="1">Uncharacterized protein</fullName>
    </submittedName>
</protein>
<evidence type="ECO:0000313" key="1">
    <source>
        <dbReference type="EMBL" id="KAL3779841.1"/>
    </source>
</evidence>